<dbReference type="KEGG" id="apre:CNX65_25425"/>
<evidence type="ECO:0000313" key="1">
    <source>
        <dbReference type="EMBL" id="ATE56202.1"/>
    </source>
</evidence>
<dbReference type="RefSeq" id="WP_096496021.1">
    <property type="nucleotide sequence ID" value="NZ_CP023445.1"/>
</dbReference>
<dbReference type="Proteomes" id="UP000218505">
    <property type="component" value="Chromosome"/>
</dbReference>
<accession>A0A290ZB47</accession>
<sequence length="112" mass="12115">MNTDLVTPTATAVIPAQLTTNPEDELELAVEKVLASVRPSSLGDPAEGSRRAERVLRDALDLPGEPTNEALRQARACAEAACEHLRYQEFQEARLLLVASRGQLARAHTGRA</sequence>
<organism evidence="1 2">
    <name type="scientific">Actinosynnema pretiosum</name>
    <dbReference type="NCBI Taxonomy" id="42197"/>
    <lineage>
        <taxon>Bacteria</taxon>
        <taxon>Bacillati</taxon>
        <taxon>Actinomycetota</taxon>
        <taxon>Actinomycetes</taxon>
        <taxon>Pseudonocardiales</taxon>
        <taxon>Pseudonocardiaceae</taxon>
        <taxon>Actinosynnema</taxon>
    </lineage>
</organism>
<evidence type="ECO:0000313" key="2">
    <source>
        <dbReference type="Proteomes" id="UP000218505"/>
    </source>
</evidence>
<dbReference type="AlphaFoldDB" id="A0A290ZB47"/>
<proteinExistence type="predicted"/>
<dbReference type="EMBL" id="CP023445">
    <property type="protein sequence ID" value="ATE56202.1"/>
    <property type="molecule type" value="Genomic_DNA"/>
</dbReference>
<gene>
    <name evidence="1" type="ORF">CNX65_25425</name>
</gene>
<keyword evidence="2" id="KW-1185">Reference proteome</keyword>
<name>A0A290ZB47_9PSEU</name>
<reference evidence="1" key="1">
    <citation type="submission" date="2017-09" db="EMBL/GenBank/DDBJ databases">
        <title>Complete Genome Sequence of ansamitocin-producing Bacterium Actinosynnema pretiosum X47.</title>
        <authorList>
            <person name="Cao G."/>
            <person name="Zong G."/>
            <person name="Zhong C."/>
            <person name="Fu J."/>
        </authorList>
    </citation>
    <scope>NUCLEOTIDE SEQUENCE [LARGE SCALE GENOMIC DNA]</scope>
    <source>
        <strain evidence="1">X47</strain>
    </source>
</reference>
<protein>
    <submittedName>
        <fullName evidence="1">Uncharacterized protein</fullName>
    </submittedName>
</protein>